<protein>
    <submittedName>
        <fullName evidence="2">Uncharacterized protein</fullName>
    </submittedName>
</protein>
<evidence type="ECO:0000313" key="3">
    <source>
        <dbReference type="Proteomes" id="UP000054359"/>
    </source>
</evidence>
<organism evidence="2 3">
    <name type="scientific">Stegodyphus mimosarum</name>
    <name type="common">African social velvet spider</name>
    <dbReference type="NCBI Taxonomy" id="407821"/>
    <lineage>
        <taxon>Eukaryota</taxon>
        <taxon>Metazoa</taxon>
        <taxon>Ecdysozoa</taxon>
        <taxon>Arthropoda</taxon>
        <taxon>Chelicerata</taxon>
        <taxon>Arachnida</taxon>
        <taxon>Araneae</taxon>
        <taxon>Araneomorphae</taxon>
        <taxon>Entelegynae</taxon>
        <taxon>Eresoidea</taxon>
        <taxon>Eresidae</taxon>
        <taxon>Stegodyphus</taxon>
    </lineage>
</organism>
<dbReference type="OMA" id="CSQTIAF"/>
<feature type="compositionally biased region" description="Polar residues" evidence="1">
    <location>
        <begin position="25"/>
        <end position="43"/>
    </location>
</feature>
<evidence type="ECO:0000313" key="2">
    <source>
        <dbReference type="EMBL" id="KFM58141.1"/>
    </source>
</evidence>
<reference evidence="2 3" key="1">
    <citation type="submission" date="2013-11" db="EMBL/GenBank/DDBJ databases">
        <title>Genome sequencing of Stegodyphus mimosarum.</title>
        <authorList>
            <person name="Bechsgaard J."/>
        </authorList>
    </citation>
    <scope>NUCLEOTIDE SEQUENCE [LARGE SCALE GENOMIC DNA]</scope>
</reference>
<dbReference type="Proteomes" id="UP000054359">
    <property type="component" value="Unassembled WGS sequence"/>
</dbReference>
<proteinExistence type="predicted"/>
<feature type="region of interest" description="Disordered" evidence="1">
    <location>
        <begin position="1"/>
        <end position="43"/>
    </location>
</feature>
<dbReference type="EMBL" id="KK112630">
    <property type="protein sequence ID" value="KFM58141.1"/>
    <property type="molecule type" value="Genomic_DNA"/>
</dbReference>
<sequence length="121" mass="13644">MTQEEADHFLSSRPKDVSKDKHDLQSTINSQNVVDSDQSETWSVPNSVTGEIDEDDLGSENCSQTIAFPPGTNVLYEDVNYHILPDGHFVTELPGLEEESEDEDIFCPVPPKKKTKVRFNY</sequence>
<feature type="non-terminal residue" evidence="2">
    <location>
        <position position="121"/>
    </location>
</feature>
<keyword evidence="3" id="KW-1185">Reference proteome</keyword>
<dbReference type="OrthoDB" id="62701at2759"/>
<name>A0A087SZ52_STEMI</name>
<dbReference type="AlphaFoldDB" id="A0A087SZ52"/>
<evidence type="ECO:0000256" key="1">
    <source>
        <dbReference type="SAM" id="MobiDB-lite"/>
    </source>
</evidence>
<gene>
    <name evidence="2" type="ORF">X975_14578</name>
</gene>
<accession>A0A087SZ52</accession>
<feature type="compositionally biased region" description="Basic and acidic residues" evidence="1">
    <location>
        <begin position="1"/>
        <end position="24"/>
    </location>
</feature>